<comment type="similarity">
    <text evidence="2">Belongs to the CPA3 antiporters (TC 2.A.63) subunit D family.</text>
</comment>
<dbReference type="Proteomes" id="UP000249135">
    <property type="component" value="Unassembled WGS sequence"/>
</dbReference>
<evidence type="ECO:0000256" key="6">
    <source>
        <dbReference type="ARBA" id="ARBA00023136"/>
    </source>
</evidence>
<feature type="transmembrane region" description="Helical" evidence="8">
    <location>
        <begin position="404"/>
        <end position="426"/>
    </location>
</feature>
<feature type="transmembrane region" description="Helical" evidence="8">
    <location>
        <begin position="6"/>
        <end position="24"/>
    </location>
</feature>
<dbReference type="AlphaFoldDB" id="A0A2W5SS67"/>
<feature type="transmembrane region" description="Helical" evidence="8">
    <location>
        <begin position="447"/>
        <end position="470"/>
    </location>
</feature>
<dbReference type="PANTHER" id="PTHR42703">
    <property type="entry name" value="NADH DEHYDROGENASE"/>
    <property type="match status" value="1"/>
</dbReference>
<dbReference type="EMBL" id="QFPP01000015">
    <property type="protein sequence ID" value="PZQ77590.1"/>
    <property type="molecule type" value="Genomic_DNA"/>
</dbReference>
<evidence type="ECO:0000256" key="5">
    <source>
        <dbReference type="ARBA" id="ARBA00022989"/>
    </source>
</evidence>
<feature type="transmembrane region" description="Helical" evidence="8">
    <location>
        <begin position="298"/>
        <end position="319"/>
    </location>
</feature>
<protein>
    <submittedName>
        <fullName evidence="10">Na+/H+ antiporter subunit D</fullName>
    </submittedName>
</protein>
<feature type="transmembrane region" description="Helical" evidence="8">
    <location>
        <begin position="72"/>
        <end position="96"/>
    </location>
</feature>
<dbReference type="GO" id="GO:0042773">
    <property type="term" value="P:ATP synthesis coupled electron transport"/>
    <property type="evidence" value="ECO:0007669"/>
    <property type="project" value="InterPro"/>
</dbReference>
<dbReference type="PRINTS" id="PR01437">
    <property type="entry name" value="NUOXDRDTASE4"/>
</dbReference>
<evidence type="ECO:0000256" key="7">
    <source>
        <dbReference type="RuleBase" id="RU000320"/>
    </source>
</evidence>
<gene>
    <name evidence="10" type="ORF">DI563_03290</name>
</gene>
<dbReference type="InterPro" id="IPR001750">
    <property type="entry name" value="ND/Mrp_TM"/>
</dbReference>
<comment type="subcellular location">
    <subcellularLocation>
        <location evidence="1">Cell membrane</location>
        <topology evidence="1">Multi-pass membrane protein</topology>
    </subcellularLocation>
    <subcellularLocation>
        <location evidence="7">Membrane</location>
        <topology evidence="7">Multi-pass membrane protein</topology>
    </subcellularLocation>
</comment>
<evidence type="ECO:0000256" key="3">
    <source>
        <dbReference type="ARBA" id="ARBA00022475"/>
    </source>
</evidence>
<evidence type="ECO:0000256" key="2">
    <source>
        <dbReference type="ARBA" id="ARBA00005346"/>
    </source>
</evidence>
<evidence type="ECO:0000256" key="1">
    <source>
        <dbReference type="ARBA" id="ARBA00004651"/>
    </source>
</evidence>
<name>A0A2W5SS67_VARPD</name>
<dbReference type="GO" id="GO:0008137">
    <property type="term" value="F:NADH dehydrogenase (ubiquinone) activity"/>
    <property type="evidence" value="ECO:0007669"/>
    <property type="project" value="InterPro"/>
</dbReference>
<feature type="transmembrane region" description="Helical" evidence="8">
    <location>
        <begin position="268"/>
        <end position="291"/>
    </location>
</feature>
<sequence>MSLVATAPVLVPLATAAVTALVSGRARTQQAISFVGVLGFLAAAVMLVAQVSSGAPASAAFGDWVPPYGIQFQLDGLSSVLVLVTALMGLASLLFLASDADPGLRHPLLLPLVHGTLAGVAGAFSTADLFNLYVWFEVMLICALGLIALGGRRDQLDAAFKYLGLNLFGTLLLLAAVGLLYAATGHLNYGALAVAAREVDPALLHVLLAALAVGLLLKSAAFPLYAWLPASYPTLPAPVLALFAGLLTKVGVYAVLRTLGDVFMPAGAALFEVLGWVAAATMVAGVLGAAYHWDMRRILAFHIVSQIGYILLAVALGGAGGNAAALFYTVHHIVVKANLFLIAGMVATLAGSYDLRRIGGMAAVRPALALLFAVPALSLVGIPPLSGFWAKLLVLQEAFAQGRFAWGALGLAVSVLTLYSMMKIWLEAFWKRHPDAGDADVAWQPRRVALAPAWLATCMLAAVTLAIGLAPQTLIEFARDAAATLGRR</sequence>
<dbReference type="InterPro" id="IPR050586">
    <property type="entry name" value="CPA3_Na-H_Antiporter_D"/>
</dbReference>
<proteinExistence type="inferred from homology"/>
<dbReference type="PANTHER" id="PTHR42703:SF1">
    <property type="entry name" value="NA(+)_H(+) ANTIPORTER SUBUNIT D1"/>
    <property type="match status" value="1"/>
</dbReference>
<dbReference type="GO" id="GO:0005886">
    <property type="term" value="C:plasma membrane"/>
    <property type="evidence" value="ECO:0007669"/>
    <property type="project" value="UniProtKB-SubCell"/>
</dbReference>
<feature type="transmembrane region" description="Helical" evidence="8">
    <location>
        <begin position="132"/>
        <end position="151"/>
    </location>
</feature>
<evidence type="ECO:0000313" key="11">
    <source>
        <dbReference type="Proteomes" id="UP000249135"/>
    </source>
</evidence>
<feature type="transmembrane region" description="Helical" evidence="8">
    <location>
        <begin position="325"/>
        <end position="350"/>
    </location>
</feature>
<comment type="caution">
    <text evidence="10">The sequence shown here is derived from an EMBL/GenBank/DDBJ whole genome shotgun (WGS) entry which is preliminary data.</text>
</comment>
<evidence type="ECO:0000259" key="9">
    <source>
        <dbReference type="Pfam" id="PF00361"/>
    </source>
</evidence>
<evidence type="ECO:0000313" key="10">
    <source>
        <dbReference type="EMBL" id="PZQ77590.1"/>
    </source>
</evidence>
<evidence type="ECO:0000256" key="4">
    <source>
        <dbReference type="ARBA" id="ARBA00022692"/>
    </source>
</evidence>
<evidence type="ECO:0000256" key="8">
    <source>
        <dbReference type="SAM" id="Phobius"/>
    </source>
</evidence>
<feature type="domain" description="NADH:quinone oxidoreductase/Mrp antiporter transmembrane" evidence="9">
    <location>
        <begin position="128"/>
        <end position="417"/>
    </location>
</feature>
<keyword evidence="6 8" id="KW-0472">Membrane</keyword>
<feature type="transmembrane region" description="Helical" evidence="8">
    <location>
        <begin position="203"/>
        <end position="228"/>
    </location>
</feature>
<feature type="transmembrane region" description="Helical" evidence="8">
    <location>
        <begin position="235"/>
        <end position="256"/>
    </location>
</feature>
<feature type="transmembrane region" description="Helical" evidence="8">
    <location>
        <begin position="31"/>
        <end position="52"/>
    </location>
</feature>
<keyword evidence="5 8" id="KW-1133">Transmembrane helix</keyword>
<organism evidence="10 11">
    <name type="scientific">Variovorax paradoxus</name>
    <dbReference type="NCBI Taxonomy" id="34073"/>
    <lineage>
        <taxon>Bacteria</taxon>
        <taxon>Pseudomonadati</taxon>
        <taxon>Pseudomonadota</taxon>
        <taxon>Betaproteobacteria</taxon>
        <taxon>Burkholderiales</taxon>
        <taxon>Comamonadaceae</taxon>
        <taxon>Variovorax</taxon>
    </lineage>
</organism>
<reference evidence="10 11" key="1">
    <citation type="submission" date="2017-08" db="EMBL/GenBank/DDBJ databases">
        <title>Infants hospitalized years apart are colonized by the same room-sourced microbial strains.</title>
        <authorList>
            <person name="Brooks B."/>
            <person name="Olm M.R."/>
            <person name="Firek B.A."/>
            <person name="Baker R."/>
            <person name="Thomas B.C."/>
            <person name="Morowitz M.J."/>
            <person name="Banfield J.F."/>
        </authorList>
    </citation>
    <scope>NUCLEOTIDE SEQUENCE [LARGE SCALE GENOMIC DNA]</scope>
    <source>
        <strain evidence="10">S2_005_003_R2_41</strain>
    </source>
</reference>
<dbReference type="Pfam" id="PF00361">
    <property type="entry name" value="Proton_antipo_M"/>
    <property type="match status" value="1"/>
</dbReference>
<keyword evidence="4 7" id="KW-0812">Transmembrane</keyword>
<feature type="transmembrane region" description="Helical" evidence="8">
    <location>
        <begin position="362"/>
        <end position="384"/>
    </location>
</feature>
<feature type="transmembrane region" description="Helical" evidence="8">
    <location>
        <begin position="163"/>
        <end position="183"/>
    </location>
</feature>
<keyword evidence="3" id="KW-1003">Cell membrane</keyword>
<accession>A0A2W5SS67</accession>
<dbReference type="InterPro" id="IPR003918">
    <property type="entry name" value="NADH_UbQ_OxRdtase"/>
</dbReference>
<feature type="transmembrane region" description="Helical" evidence="8">
    <location>
        <begin position="108"/>
        <end position="126"/>
    </location>
</feature>